<sequence>MIEFGSKEYKKVSFTMALGSFLIFCNLYFFQPILPQLAKELEISATKVNWIFASTTLTLSVFLVPWALVSESFGRKKVMLVGLFVPPIINIVMLFDSSFYSMVIARASMGIALAAFASVAVAYMAEEMSPSALTQAVGGYIAANSLGGITGRIVGGVLTDLFSWQVAAMAIALITLIGGVAVLKNLPAQKYFKPQRGLFFHHNRQLLQHLKNREVWFAMLIGGFNFALFVNLFTVIGFRLSDAPYSLPSSLTSLTFLCYLSGTLSSRYSGKWVEKRHPIAGMVLGTTIAGIGMFIAYVDSIPFMLIGLLLISSGAFFTHALAYGWVSQKAITSKATATALYLVHYYVGGSLGGFFLIYCWQQGAWAAVMAGGTLLCLTIFSLCYLLKNNQN</sequence>
<comment type="caution">
    <text evidence="10">The sequence shown here is derived from an EMBL/GenBank/DDBJ whole genome shotgun (WGS) entry which is preliminary data.</text>
</comment>
<feature type="transmembrane region" description="Helical" evidence="8">
    <location>
        <begin position="78"/>
        <end position="95"/>
    </location>
</feature>
<dbReference type="EMBL" id="JAQLOI010000003">
    <property type="protein sequence ID" value="MDB1125701.1"/>
    <property type="molecule type" value="Genomic_DNA"/>
</dbReference>
<dbReference type="Pfam" id="PF07690">
    <property type="entry name" value="MFS_1"/>
    <property type="match status" value="1"/>
</dbReference>
<accession>A0ABT4YVW9</accession>
<evidence type="ECO:0000256" key="6">
    <source>
        <dbReference type="ARBA" id="ARBA00022989"/>
    </source>
</evidence>
<dbReference type="Proteomes" id="UP001210678">
    <property type="component" value="Unassembled WGS sequence"/>
</dbReference>
<feature type="transmembrane region" description="Helical" evidence="8">
    <location>
        <begin position="245"/>
        <end position="266"/>
    </location>
</feature>
<dbReference type="Gene3D" id="1.20.1250.20">
    <property type="entry name" value="MFS general substrate transporter like domains"/>
    <property type="match status" value="1"/>
</dbReference>
<evidence type="ECO:0000313" key="11">
    <source>
        <dbReference type="Proteomes" id="UP001210678"/>
    </source>
</evidence>
<evidence type="ECO:0000313" key="10">
    <source>
        <dbReference type="EMBL" id="MDB1125701.1"/>
    </source>
</evidence>
<keyword evidence="3" id="KW-0813">Transport</keyword>
<proteinExistence type="inferred from homology"/>
<keyword evidence="6 8" id="KW-1133">Transmembrane helix</keyword>
<feature type="transmembrane region" description="Helical" evidence="8">
    <location>
        <begin position="338"/>
        <end position="358"/>
    </location>
</feature>
<reference evidence="10 11" key="1">
    <citation type="submission" date="2023-01" db="EMBL/GenBank/DDBJ databases">
        <title>Vibrio sp. KJ40-1 sp.nov, isolated from marine algae.</title>
        <authorList>
            <person name="Butt M."/>
            <person name="Kim J.M.J."/>
            <person name="Jeon C.O.C."/>
        </authorList>
    </citation>
    <scope>NUCLEOTIDE SEQUENCE [LARGE SCALE GENOMIC DNA]</scope>
    <source>
        <strain evidence="10 11">KJ40-1</strain>
    </source>
</reference>
<dbReference type="PANTHER" id="PTHR43271">
    <property type="entry name" value="BLL2771 PROTEIN"/>
    <property type="match status" value="1"/>
</dbReference>
<dbReference type="PANTHER" id="PTHR43271:SF1">
    <property type="entry name" value="INNER MEMBRANE TRANSPORT PROTEIN YNFM"/>
    <property type="match status" value="1"/>
</dbReference>
<dbReference type="CDD" id="cd17324">
    <property type="entry name" value="MFS_NepI_like"/>
    <property type="match status" value="1"/>
</dbReference>
<name>A0ABT4YVW9_9VIBR</name>
<comment type="subcellular location">
    <subcellularLocation>
        <location evidence="1">Cell membrane</location>
        <topology evidence="1">Multi-pass membrane protein</topology>
    </subcellularLocation>
</comment>
<dbReference type="InterPro" id="IPR020846">
    <property type="entry name" value="MFS_dom"/>
</dbReference>
<dbReference type="InterPro" id="IPR011701">
    <property type="entry name" value="MFS"/>
</dbReference>
<evidence type="ECO:0000256" key="8">
    <source>
        <dbReference type="SAM" id="Phobius"/>
    </source>
</evidence>
<evidence type="ECO:0000256" key="5">
    <source>
        <dbReference type="ARBA" id="ARBA00022692"/>
    </source>
</evidence>
<feature type="transmembrane region" description="Helical" evidence="8">
    <location>
        <begin position="303"/>
        <end position="326"/>
    </location>
</feature>
<feature type="transmembrane region" description="Helical" evidence="8">
    <location>
        <begin position="107"/>
        <end position="125"/>
    </location>
</feature>
<dbReference type="SUPFAM" id="SSF103473">
    <property type="entry name" value="MFS general substrate transporter"/>
    <property type="match status" value="1"/>
</dbReference>
<evidence type="ECO:0000256" key="2">
    <source>
        <dbReference type="ARBA" id="ARBA00008335"/>
    </source>
</evidence>
<dbReference type="PROSITE" id="PS50850">
    <property type="entry name" value="MFS"/>
    <property type="match status" value="1"/>
</dbReference>
<keyword evidence="5 8" id="KW-0812">Transmembrane</keyword>
<dbReference type="RefSeq" id="WP_272139643.1">
    <property type="nucleotide sequence ID" value="NZ_JAQLOI010000003.1"/>
</dbReference>
<feature type="transmembrane region" description="Helical" evidence="8">
    <location>
        <begin position="278"/>
        <end position="297"/>
    </location>
</feature>
<feature type="transmembrane region" description="Helical" evidence="8">
    <location>
        <begin position="161"/>
        <end position="183"/>
    </location>
</feature>
<feature type="domain" description="Major facilitator superfamily (MFS) profile" evidence="9">
    <location>
        <begin position="12"/>
        <end position="390"/>
    </location>
</feature>
<evidence type="ECO:0000256" key="4">
    <source>
        <dbReference type="ARBA" id="ARBA00022475"/>
    </source>
</evidence>
<organism evidence="10 11">
    <name type="scientific">Vibrio algarum</name>
    <dbReference type="NCBI Taxonomy" id="3020714"/>
    <lineage>
        <taxon>Bacteria</taxon>
        <taxon>Pseudomonadati</taxon>
        <taxon>Pseudomonadota</taxon>
        <taxon>Gammaproteobacteria</taxon>
        <taxon>Vibrionales</taxon>
        <taxon>Vibrionaceae</taxon>
        <taxon>Vibrio</taxon>
    </lineage>
</organism>
<evidence type="ECO:0000259" key="9">
    <source>
        <dbReference type="PROSITE" id="PS50850"/>
    </source>
</evidence>
<keyword evidence="7 8" id="KW-0472">Membrane</keyword>
<feature type="transmembrane region" description="Helical" evidence="8">
    <location>
        <begin position="12"/>
        <end position="30"/>
    </location>
</feature>
<keyword evidence="11" id="KW-1185">Reference proteome</keyword>
<feature type="transmembrane region" description="Helical" evidence="8">
    <location>
        <begin position="215"/>
        <end position="239"/>
    </location>
</feature>
<evidence type="ECO:0000256" key="3">
    <source>
        <dbReference type="ARBA" id="ARBA00022448"/>
    </source>
</evidence>
<comment type="similarity">
    <text evidence="2">Belongs to the major facilitator superfamily.</text>
</comment>
<gene>
    <name evidence="10" type="ORF">PGX00_19370</name>
</gene>
<evidence type="ECO:0000256" key="1">
    <source>
        <dbReference type="ARBA" id="ARBA00004651"/>
    </source>
</evidence>
<evidence type="ECO:0000256" key="7">
    <source>
        <dbReference type="ARBA" id="ARBA00023136"/>
    </source>
</evidence>
<dbReference type="InterPro" id="IPR036259">
    <property type="entry name" value="MFS_trans_sf"/>
</dbReference>
<feature type="transmembrane region" description="Helical" evidence="8">
    <location>
        <begin position="50"/>
        <end position="69"/>
    </location>
</feature>
<protein>
    <submittedName>
        <fullName evidence="10">MFS transporter</fullName>
    </submittedName>
</protein>
<keyword evidence="4" id="KW-1003">Cell membrane</keyword>
<feature type="transmembrane region" description="Helical" evidence="8">
    <location>
        <begin position="364"/>
        <end position="386"/>
    </location>
</feature>
<feature type="transmembrane region" description="Helical" evidence="8">
    <location>
        <begin position="137"/>
        <end position="155"/>
    </location>
</feature>